<evidence type="ECO:0000313" key="9">
    <source>
        <dbReference type="EMBL" id="GFT11759.1"/>
    </source>
</evidence>
<keyword evidence="10" id="KW-1185">Reference proteome</keyword>
<dbReference type="PANTHER" id="PTHR21461">
    <property type="entry name" value="GLYCOSYLTRANSFERASE FAMILY 92 PROTEIN"/>
    <property type="match status" value="1"/>
</dbReference>
<sequence>MAMSKGRFPKRILCKIWFWNANPSVVEVTVDELWVSAWDYSKPNEYFRPLLLSCPVTKNSKPVAVSLISKPCQIPNNVFWFNSTKSYSKRKKFIVCLKPVNFQNDFSLKLLEWLELQFVLGADRIAIYKYHLHPKTFELLKNYEKSKRVTIIDHNLPGNSSMKLDELEKLSSRDIWQKRRHEMLVYNDCFYRHIDSHKYIINLDLDEAIVPLKHDSWIDLLNHVRNQTSRTFPSASISVSNVYFFDEFGDKSDSSVPKYCHMLRHLWRSANFTPPGFAQKSFFPAEYALIVSNHYALRSLYSGMRTNTVISRNLAQMHHYRVKCPPKMEKECEENYIKFRTRDQTLLRFKDKLIEKVSSKIKELNLTYFITNQI</sequence>
<dbReference type="PANTHER" id="PTHR21461:SF69">
    <property type="entry name" value="GLYCOSYLTRANSFERASE FAMILY 92 PROTEIN"/>
    <property type="match status" value="1"/>
</dbReference>
<evidence type="ECO:0000256" key="2">
    <source>
        <dbReference type="ARBA" id="ARBA00007647"/>
    </source>
</evidence>
<proteinExistence type="inferred from homology"/>
<name>A0A8X6NG82_NEPPI</name>
<evidence type="ECO:0000256" key="6">
    <source>
        <dbReference type="ARBA" id="ARBA00022989"/>
    </source>
</evidence>
<protein>
    <recommendedName>
        <fullName evidence="8">Glycosyltransferase family 92 protein</fullName>
        <ecNumber evidence="8">2.4.1.-</ecNumber>
    </recommendedName>
</protein>
<evidence type="ECO:0000256" key="5">
    <source>
        <dbReference type="ARBA" id="ARBA00022692"/>
    </source>
</evidence>
<dbReference type="AlphaFoldDB" id="A0A8X6NG82"/>
<dbReference type="OrthoDB" id="2017643at2759"/>
<dbReference type="InterPro" id="IPR008166">
    <property type="entry name" value="Glyco_transf_92"/>
</dbReference>
<organism evidence="9 10">
    <name type="scientific">Nephila pilipes</name>
    <name type="common">Giant wood spider</name>
    <name type="synonym">Nephila maculata</name>
    <dbReference type="NCBI Taxonomy" id="299642"/>
    <lineage>
        <taxon>Eukaryota</taxon>
        <taxon>Metazoa</taxon>
        <taxon>Ecdysozoa</taxon>
        <taxon>Arthropoda</taxon>
        <taxon>Chelicerata</taxon>
        <taxon>Arachnida</taxon>
        <taxon>Araneae</taxon>
        <taxon>Araneomorphae</taxon>
        <taxon>Entelegynae</taxon>
        <taxon>Araneoidea</taxon>
        <taxon>Nephilidae</taxon>
        <taxon>Nephila</taxon>
    </lineage>
</organism>
<evidence type="ECO:0000256" key="3">
    <source>
        <dbReference type="ARBA" id="ARBA00022676"/>
    </source>
</evidence>
<comment type="caution">
    <text evidence="9">The sequence shown here is derived from an EMBL/GenBank/DDBJ whole genome shotgun (WGS) entry which is preliminary data.</text>
</comment>
<gene>
    <name evidence="9" type="primary">NCL1_28626</name>
    <name evidence="9" type="ORF">NPIL_316071</name>
</gene>
<evidence type="ECO:0000256" key="4">
    <source>
        <dbReference type="ARBA" id="ARBA00022679"/>
    </source>
</evidence>
<evidence type="ECO:0000256" key="1">
    <source>
        <dbReference type="ARBA" id="ARBA00004167"/>
    </source>
</evidence>
<dbReference type="Pfam" id="PF01697">
    <property type="entry name" value="Glyco_transf_92"/>
    <property type="match status" value="1"/>
</dbReference>
<dbReference type="EC" id="2.4.1.-" evidence="8"/>
<dbReference type="EMBL" id="BMAW01009045">
    <property type="protein sequence ID" value="GFT11759.1"/>
    <property type="molecule type" value="Genomic_DNA"/>
</dbReference>
<evidence type="ECO:0000313" key="10">
    <source>
        <dbReference type="Proteomes" id="UP000887013"/>
    </source>
</evidence>
<accession>A0A8X6NG82</accession>
<keyword evidence="3 8" id="KW-0328">Glycosyltransferase</keyword>
<reference evidence="9" key="1">
    <citation type="submission" date="2020-08" db="EMBL/GenBank/DDBJ databases">
        <title>Multicomponent nature underlies the extraordinary mechanical properties of spider dragline silk.</title>
        <authorList>
            <person name="Kono N."/>
            <person name="Nakamura H."/>
            <person name="Mori M."/>
            <person name="Yoshida Y."/>
            <person name="Ohtoshi R."/>
            <person name="Malay A.D."/>
            <person name="Moran D.A.P."/>
            <person name="Tomita M."/>
            <person name="Numata K."/>
            <person name="Arakawa K."/>
        </authorList>
    </citation>
    <scope>NUCLEOTIDE SEQUENCE</scope>
</reference>
<keyword evidence="4 8" id="KW-0808">Transferase</keyword>
<keyword evidence="6" id="KW-1133">Transmembrane helix</keyword>
<evidence type="ECO:0000256" key="8">
    <source>
        <dbReference type="RuleBase" id="RU366017"/>
    </source>
</evidence>
<comment type="subcellular location">
    <subcellularLocation>
        <location evidence="1">Membrane</location>
        <topology evidence="1">Single-pass membrane protein</topology>
    </subcellularLocation>
</comment>
<dbReference type="Proteomes" id="UP000887013">
    <property type="component" value="Unassembled WGS sequence"/>
</dbReference>
<keyword evidence="5" id="KW-0812">Transmembrane</keyword>
<keyword evidence="7" id="KW-0472">Membrane</keyword>
<dbReference type="GO" id="GO:0005737">
    <property type="term" value="C:cytoplasm"/>
    <property type="evidence" value="ECO:0007669"/>
    <property type="project" value="TreeGrafter"/>
</dbReference>
<dbReference type="GO" id="GO:0016020">
    <property type="term" value="C:membrane"/>
    <property type="evidence" value="ECO:0007669"/>
    <property type="project" value="UniProtKB-SubCell"/>
</dbReference>
<evidence type="ECO:0000256" key="7">
    <source>
        <dbReference type="ARBA" id="ARBA00023136"/>
    </source>
</evidence>
<comment type="similarity">
    <text evidence="2 8">Belongs to the glycosyltransferase 92 family.</text>
</comment>
<dbReference type="GO" id="GO:0016757">
    <property type="term" value="F:glycosyltransferase activity"/>
    <property type="evidence" value="ECO:0007669"/>
    <property type="project" value="UniProtKB-UniRule"/>
</dbReference>